<evidence type="ECO:0000313" key="12">
    <source>
        <dbReference type="Proteomes" id="UP001642484"/>
    </source>
</evidence>
<keyword evidence="1" id="KW-0723">Serine/threonine-protein kinase</keyword>
<dbReference type="InterPro" id="IPR004166">
    <property type="entry name" value="a-kinase_dom"/>
</dbReference>
<evidence type="ECO:0000256" key="7">
    <source>
        <dbReference type="SAM" id="MobiDB-lite"/>
    </source>
</evidence>
<dbReference type="SMART" id="SM00184">
    <property type="entry name" value="RING"/>
    <property type="match status" value="1"/>
</dbReference>
<evidence type="ECO:0000313" key="11">
    <source>
        <dbReference type="EMBL" id="CAK9046817.1"/>
    </source>
</evidence>
<dbReference type="SMART" id="SM00327">
    <property type="entry name" value="VWA"/>
    <property type="match status" value="1"/>
</dbReference>
<accession>A0ABP0M7V3</accession>
<keyword evidence="6" id="KW-0862">Zinc</keyword>
<feature type="region of interest" description="Disordered" evidence="7">
    <location>
        <begin position="1"/>
        <end position="35"/>
    </location>
</feature>
<feature type="domain" description="Alpha-type protein kinase" evidence="10">
    <location>
        <begin position="331"/>
        <end position="556"/>
    </location>
</feature>
<dbReference type="Gene3D" id="3.20.200.10">
    <property type="entry name" value="MHCK/EF2 kinase"/>
    <property type="match status" value="1"/>
</dbReference>
<dbReference type="Pfam" id="PF02816">
    <property type="entry name" value="Alpha_kinase"/>
    <property type="match status" value="1"/>
</dbReference>
<dbReference type="PROSITE" id="PS50089">
    <property type="entry name" value="ZF_RING_2"/>
    <property type="match status" value="1"/>
</dbReference>
<dbReference type="PROSITE" id="PS50234">
    <property type="entry name" value="VWFA"/>
    <property type="match status" value="1"/>
</dbReference>
<dbReference type="SUPFAM" id="SSF57850">
    <property type="entry name" value="RING/U-box"/>
    <property type="match status" value="1"/>
</dbReference>
<dbReference type="InterPro" id="IPR013083">
    <property type="entry name" value="Znf_RING/FYVE/PHD"/>
</dbReference>
<dbReference type="Pfam" id="PF13519">
    <property type="entry name" value="VWA_2"/>
    <property type="match status" value="1"/>
</dbReference>
<evidence type="ECO:0000259" key="8">
    <source>
        <dbReference type="PROSITE" id="PS50089"/>
    </source>
</evidence>
<dbReference type="InterPro" id="IPR001841">
    <property type="entry name" value="Znf_RING"/>
</dbReference>
<evidence type="ECO:0000256" key="6">
    <source>
        <dbReference type="PROSITE-ProRule" id="PRU00175"/>
    </source>
</evidence>
<dbReference type="InterPro" id="IPR002035">
    <property type="entry name" value="VWF_A"/>
</dbReference>
<keyword evidence="3" id="KW-0547">Nucleotide-binding</keyword>
<evidence type="ECO:0000256" key="5">
    <source>
        <dbReference type="ARBA" id="ARBA00022840"/>
    </source>
</evidence>
<dbReference type="Pfam" id="PF13920">
    <property type="entry name" value="zf-C3HC4_3"/>
    <property type="match status" value="1"/>
</dbReference>
<dbReference type="Proteomes" id="UP001642484">
    <property type="component" value="Unassembled WGS sequence"/>
</dbReference>
<keyword evidence="4" id="KW-0418">Kinase</keyword>
<name>A0ABP0M7V3_9DINO</name>
<dbReference type="InterPro" id="IPR051852">
    <property type="entry name" value="Alpha-type_PK"/>
</dbReference>
<evidence type="ECO:0000256" key="2">
    <source>
        <dbReference type="ARBA" id="ARBA00022679"/>
    </source>
</evidence>
<keyword evidence="5" id="KW-0067">ATP-binding</keyword>
<feature type="compositionally biased region" description="Acidic residues" evidence="7">
    <location>
        <begin position="21"/>
        <end position="35"/>
    </location>
</feature>
<evidence type="ECO:0000256" key="1">
    <source>
        <dbReference type="ARBA" id="ARBA00022527"/>
    </source>
</evidence>
<evidence type="ECO:0000256" key="4">
    <source>
        <dbReference type="ARBA" id="ARBA00022777"/>
    </source>
</evidence>
<organism evidence="11 12">
    <name type="scientific">Durusdinium trenchii</name>
    <dbReference type="NCBI Taxonomy" id="1381693"/>
    <lineage>
        <taxon>Eukaryota</taxon>
        <taxon>Sar</taxon>
        <taxon>Alveolata</taxon>
        <taxon>Dinophyceae</taxon>
        <taxon>Suessiales</taxon>
        <taxon>Symbiodiniaceae</taxon>
        <taxon>Durusdinium</taxon>
    </lineage>
</organism>
<dbReference type="InterPro" id="IPR011009">
    <property type="entry name" value="Kinase-like_dom_sf"/>
</dbReference>
<dbReference type="Gene3D" id="3.40.50.410">
    <property type="entry name" value="von Willebrand factor, type A domain"/>
    <property type="match status" value="1"/>
</dbReference>
<evidence type="ECO:0000259" key="9">
    <source>
        <dbReference type="PROSITE" id="PS50234"/>
    </source>
</evidence>
<dbReference type="EMBL" id="CAXAMN010015891">
    <property type="protein sequence ID" value="CAK9046817.1"/>
    <property type="molecule type" value="Genomic_DNA"/>
</dbReference>
<keyword evidence="6" id="KW-0479">Metal-binding</keyword>
<keyword evidence="6" id="KW-0863">Zinc-finger</keyword>
<comment type="caution">
    <text evidence="11">The sequence shown here is derived from an EMBL/GenBank/DDBJ whole genome shotgun (WGS) entry which is preliminary data.</text>
</comment>
<evidence type="ECO:0000256" key="3">
    <source>
        <dbReference type="ARBA" id="ARBA00022741"/>
    </source>
</evidence>
<proteinExistence type="predicted"/>
<dbReference type="Gene3D" id="3.30.40.10">
    <property type="entry name" value="Zinc/RING finger domain, C3HC4 (zinc finger)"/>
    <property type="match status" value="1"/>
</dbReference>
<dbReference type="InterPro" id="IPR036465">
    <property type="entry name" value="vWFA_dom_sf"/>
</dbReference>
<dbReference type="CDD" id="cd00198">
    <property type="entry name" value="vWFA"/>
    <property type="match status" value="1"/>
</dbReference>
<dbReference type="CDD" id="cd04515">
    <property type="entry name" value="Alpha_kinase"/>
    <property type="match status" value="1"/>
</dbReference>
<dbReference type="SUPFAM" id="SSF53300">
    <property type="entry name" value="vWA-like"/>
    <property type="match status" value="1"/>
</dbReference>
<dbReference type="PANTHER" id="PTHR45992:SF2">
    <property type="entry name" value="EUKARYOTIC ELONGATION FACTOR 2 KINASE"/>
    <property type="match status" value="1"/>
</dbReference>
<feature type="domain" description="RING-type" evidence="8">
    <location>
        <begin position="572"/>
        <end position="612"/>
    </location>
</feature>
<protein>
    <submittedName>
        <fullName evidence="11">Uncharacterized protein</fullName>
    </submittedName>
</protein>
<dbReference type="PANTHER" id="PTHR45992">
    <property type="entry name" value="EUKARYOTIC ELONGATION FACTOR 2 KINASE-RELATED"/>
    <property type="match status" value="1"/>
</dbReference>
<evidence type="ECO:0000259" key="10">
    <source>
        <dbReference type="PROSITE" id="PS51158"/>
    </source>
</evidence>
<dbReference type="PROSITE" id="PS51158">
    <property type="entry name" value="ALPHA_KINASE"/>
    <property type="match status" value="1"/>
</dbReference>
<dbReference type="Gene3D" id="3.30.200.20">
    <property type="entry name" value="Phosphorylase Kinase, domain 1"/>
    <property type="match status" value="1"/>
</dbReference>
<dbReference type="SMART" id="SM00811">
    <property type="entry name" value="Alpha_kinase"/>
    <property type="match status" value="1"/>
</dbReference>
<reference evidence="11 12" key="1">
    <citation type="submission" date="2024-02" db="EMBL/GenBank/DDBJ databases">
        <authorList>
            <person name="Chen Y."/>
            <person name="Shah S."/>
            <person name="Dougan E. K."/>
            <person name="Thang M."/>
            <person name="Chan C."/>
        </authorList>
    </citation>
    <scope>NUCLEOTIDE SEQUENCE [LARGE SCALE GENOMIC DNA]</scope>
</reference>
<keyword evidence="12" id="KW-1185">Reference proteome</keyword>
<dbReference type="SUPFAM" id="SSF56112">
    <property type="entry name" value="Protein kinase-like (PK-like)"/>
    <property type="match status" value="1"/>
</dbReference>
<sequence length="635" mass="70943">MEAAGPRRSCNQAIVQRAEEEAVDEPQWSDDSDVSESELANVVMEMQEVTKSMPCPERPGAVPKIGAVPARAMPRQRGTQLEELHVVLVIDASLSMGIEDAELLMARKGSDVQLPTAVRRIDAVFHSCECFFEACQAASGADDRFSLVVFNSQSQIIFERLLKKAAASAIKKIGKKVNPKSETEFQTAFQAVCRLLGSSAMSEDVRVVFLSDGKPFEKHSVPTLFEKQLLQKQHARSFELHAVAFGSQSDHWHHLQWLAGVTGGTFQTSSLDQLQLREAFTSIAATITATDTSSEKSTTSGVPLRAAALEMPFDPLYHDVKCKRTCKLIQHLHKRKSRWKYVDEEVVLDQEVAVTIQAKPFSYGGMRLVFDMWDASEKNRRHPMVAKRLILKPHADKEEMLHFCRCTSIAIGLRESFLKALARVGAPIKIWFVPCYLYEYTFGAGTFYFVGEQKLEGHFVKFNGNNGYVNEDTKLEVESEILQALSHYSYVKSKGAILAVDLQGIIDNGNLLLTDPQLHSRSKKYGRGDLGLEGFKLFFESHRCGPTCEKLKLSGQQSDLLRELQLERDRRCQVCMSAAAKTVLVPCGHSAICRSCAVKLMESNSGLCPLCRKTFTGWREGVYSSTFVAPERVRR</sequence>
<feature type="domain" description="VWFA" evidence="9">
    <location>
        <begin position="85"/>
        <end position="283"/>
    </location>
</feature>
<keyword evidence="2" id="KW-0808">Transferase</keyword>
<gene>
    <name evidence="11" type="ORF">CCMP2556_LOCUS24298</name>
</gene>